<dbReference type="InterPro" id="IPR000182">
    <property type="entry name" value="GNAT_dom"/>
</dbReference>
<comment type="caution">
    <text evidence="2">The sequence shown here is derived from an EMBL/GenBank/DDBJ whole genome shotgun (WGS) entry which is preliminary data.</text>
</comment>
<dbReference type="PANTHER" id="PTHR43617">
    <property type="entry name" value="L-AMINO ACID N-ACETYLTRANSFERASE"/>
    <property type="match status" value="1"/>
</dbReference>
<evidence type="ECO:0000313" key="3">
    <source>
        <dbReference type="Proteomes" id="UP000241960"/>
    </source>
</evidence>
<dbReference type="CDD" id="cd04301">
    <property type="entry name" value="NAT_SF"/>
    <property type="match status" value="1"/>
</dbReference>
<dbReference type="InterPro" id="IPR016181">
    <property type="entry name" value="Acyl_CoA_acyltransferase"/>
</dbReference>
<dbReference type="RefSeq" id="WP_107545245.1">
    <property type="nucleotide sequence ID" value="NZ_PZFQ01000034.1"/>
</dbReference>
<dbReference type="AlphaFoldDB" id="A0A9Q6MUG4"/>
<dbReference type="Pfam" id="PF13673">
    <property type="entry name" value="Acetyltransf_10"/>
    <property type="match status" value="1"/>
</dbReference>
<proteinExistence type="predicted"/>
<dbReference type="EMBL" id="PZFQ01000034">
    <property type="protein sequence ID" value="PTI74745.1"/>
    <property type="molecule type" value="Genomic_DNA"/>
</dbReference>
<dbReference type="Gene3D" id="3.40.630.30">
    <property type="match status" value="1"/>
</dbReference>
<dbReference type="PROSITE" id="PS51186">
    <property type="entry name" value="GNAT"/>
    <property type="match status" value="1"/>
</dbReference>
<dbReference type="SUPFAM" id="SSF55729">
    <property type="entry name" value="Acyl-CoA N-acyltransferases (Nat)"/>
    <property type="match status" value="1"/>
</dbReference>
<gene>
    <name evidence="2" type="ORF">BU058_10005</name>
</gene>
<protein>
    <recommendedName>
        <fullName evidence="1">N-acetyltransferase domain-containing protein</fullName>
    </recommendedName>
</protein>
<dbReference type="InterPro" id="IPR050276">
    <property type="entry name" value="MshD_Acetyltransferase"/>
</dbReference>
<feature type="domain" description="N-acetyltransferase" evidence="1">
    <location>
        <begin position="3"/>
        <end position="150"/>
    </location>
</feature>
<dbReference type="Proteomes" id="UP000241960">
    <property type="component" value="Unassembled WGS sequence"/>
</dbReference>
<sequence>MDVNLKDSSLNDAEVILKLQKQCFKDDYMFYQDDETSPYCENIDDIKLGIIQNHHFTIVAQNKIIGVIEVKEARDRYHLYKLFVHEKQRGKGIGKNIVRKMFNILSKEKYWTVYTPHKNFKNHYFYESLGFRKYGEDRVTDDLKLFKYTKQ</sequence>
<organism evidence="2 3">
    <name type="scientific">Staphylococcus succinus</name>
    <dbReference type="NCBI Taxonomy" id="61015"/>
    <lineage>
        <taxon>Bacteria</taxon>
        <taxon>Bacillati</taxon>
        <taxon>Bacillota</taxon>
        <taxon>Bacilli</taxon>
        <taxon>Bacillales</taxon>
        <taxon>Staphylococcaceae</taxon>
        <taxon>Staphylococcus</taxon>
    </lineage>
</organism>
<reference evidence="2 3" key="1">
    <citation type="journal article" date="2016" name="Front. Microbiol.">
        <title>Comprehensive Phylogenetic Analysis of Bovine Non-aureus Staphylococci Species Based on Whole-Genome Sequencing.</title>
        <authorList>
            <person name="Naushad S."/>
            <person name="Barkema H.W."/>
            <person name="Luby C."/>
            <person name="Condas L.A."/>
            <person name="Nobrega D.B."/>
            <person name="Carson D.A."/>
            <person name="De Buck J."/>
        </authorList>
    </citation>
    <scope>NUCLEOTIDE SEQUENCE [LARGE SCALE GENOMIC DNA]</scope>
    <source>
        <strain evidence="2 3">SNUC 1231</strain>
    </source>
</reference>
<dbReference type="GO" id="GO:0016747">
    <property type="term" value="F:acyltransferase activity, transferring groups other than amino-acyl groups"/>
    <property type="evidence" value="ECO:0007669"/>
    <property type="project" value="InterPro"/>
</dbReference>
<evidence type="ECO:0000259" key="1">
    <source>
        <dbReference type="PROSITE" id="PS51186"/>
    </source>
</evidence>
<name>A0A9Q6MUG4_9STAP</name>
<accession>A0A9Q6MUG4</accession>
<evidence type="ECO:0000313" key="2">
    <source>
        <dbReference type="EMBL" id="PTI74745.1"/>
    </source>
</evidence>